<dbReference type="PROSITE" id="PS51003">
    <property type="entry name" value="CYTB_CTER"/>
    <property type="match status" value="1"/>
</dbReference>
<comment type="subcellular location">
    <subcellularLocation>
        <location evidence="2">Mitochondrion inner membrane</location>
        <topology evidence="2">Multi-pass membrane protein</topology>
    </subcellularLocation>
</comment>
<name>A0A2P2ICJ6_9CRUS</name>
<evidence type="ECO:0000256" key="8">
    <source>
        <dbReference type="ARBA" id="ARBA00022692"/>
    </source>
</evidence>
<evidence type="ECO:0000256" key="17">
    <source>
        <dbReference type="ARBA" id="ARBA00029812"/>
    </source>
</evidence>
<keyword evidence="13" id="KW-0408">Iron</keyword>
<evidence type="ECO:0000256" key="4">
    <source>
        <dbReference type="ARBA" id="ARBA00013531"/>
    </source>
</evidence>
<evidence type="ECO:0000256" key="6">
    <source>
        <dbReference type="ARBA" id="ARBA00022617"/>
    </source>
</evidence>
<evidence type="ECO:0000256" key="10">
    <source>
        <dbReference type="ARBA" id="ARBA00022792"/>
    </source>
</evidence>
<protein>
    <recommendedName>
        <fullName evidence="4">Cytochrome b</fullName>
    </recommendedName>
    <alternativeName>
        <fullName evidence="18">Complex III subunit 3</fullName>
    </alternativeName>
    <alternativeName>
        <fullName evidence="19">Complex III subunit III</fullName>
    </alternativeName>
    <alternativeName>
        <fullName evidence="17">Cytochrome b-c1 complex subunit 3</fullName>
    </alternativeName>
    <alternativeName>
        <fullName evidence="20">Ubiquinol-cytochrome-c reductase complex cytochrome b subunit</fullName>
    </alternativeName>
</protein>
<keyword evidence="8 21" id="KW-0812">Transmembrane</keyword>
<dbReference type="SUPFAM" id="SSF81342">
    <property type="entry name" value="Transmembrane di-heme cytochromes"/>
    <property type="match status" value="1"/>
</dbReference>
<dbReference type="Pfam" id="PF13631">
    <property type="entry name" value="Cytochrom_B_N_2"/>
    <property type="match status" value="1"/>
</dbReference>
<dbReference type="GO" id="GO:0016491">
    <property type="term" value="F:oxidoreductase activity"/>
    <property type="evidence" value="ECO:0007669"/>
    <property type="project" value="UniProtKB-UniRule"/>
</dbReference>
<dbReference type="InterPro" id="IPR027387">
    <property type="entry name" value="Cytb/b6-like_sf"/>
</dbReference>
<evidence type="ECO:0000256" key="2">
    <source>
        <dbReference type="ARBA" id="ARBA00004448"/>
    </source>
</evidence>
<dbReference type="Gene3D" id="1.20.810.10">
    <property type="entry name" value="Cytochrome Bc1 Complex, Chain C"/>
    <property type="match status" value="1"/>
</dbReference>
<keyword evidence="6" id="KW-0349">Heme</keyword>
<sequence>MRFFTLHFLLPFMVAAATIIHILFLHQTGSNNPLGVPSQVDKIPFHPYFSFKDIVGFLVMISALVILTLLDPYLLGDPDNFIPANPLVTPAHIQPE</sequence>
<keyword evidence="15" id="KW-0496">Mitochondrion</keyword>
<keyword evidence="7" id="KW-0679">Respiratory chain</keyword>
<keyword evidence="12 21" id="KW-1133">Transmembrane helix</keyword>
<reference evidence="23" key="1">
    <citation type="journal article" date="2018" name="Biosci. Biotechnol. Biochem.">
        <title>Polysaccharide hydrolase of the hadal zone amphipods Hirondellea gigas.</title>
        <authorList>
            <person name="Kobayashi H."/>
            <person name="Nagahama T."/>
            <person name="Arai W."/>
            <person name="Sasagawa Y."/>
            <person name="Umeda M."/>
            <person name="Hayashi T."/>
            <person name="Nikaido I."/>
            <person name="Watanabe H."/>
            <person name="Oguri K."/>
            <person name="Kitazato H."/>
            <person name="Fujioka K."/>
            <person name="Kido Y."/>
            <person name="Takami H."/>
        </authorList>
    </citation>
    <scope>NUCLEOTIDE SEQUENCE</scope>
    <source>
        <tissue evidence="23">Whole body</tissue>
    </source>
</reference>
<evidence type="ECO:0000256" key="18">
    <source>
        <dbReference type="ARBA" id="ARBA00031681"/>
    </source>
</evidence>
<evidence type="ECO:0000259" key="22">
    <source>
        <dbReference type="PROSITE" id="PS51003"/>
    </source>
</evidence>
<comment type="function">
    <text evidence="1">Component of the ubiquinol-cytochrome c reductase complex (complex III or cytochrome b-c1 complex) that is part of the mitochondrial respiratory chain. The b-c1 complex mediates electron transfer from ubiquinol to cytochrome c. Contributes to the generation of a proton gradient across the mitochondrial membrane that is then used for ATP synthesis.</text>
</comment>
<keyword evidence="10" id="KW-0999">Mitochondrion inner membrane</keyword>
<comment type="subunit">
    <text evidence="3">The main subunits of complex b-c1 are: cytochrome b, cytochrome c1 and the Rieske protein.</text>
</comment>
<keyword evidence="14" id="KW-0830">Ubiquinone</keyword>
<evidence type="ECO:0000256" key="16">
    <source>
        <dbReference type="ARBA" id="ARBA00023136"/>
    </source>
</evidence>
<keyword evidence="16 21" id="KW-0472">Membrane</keyword>
<dbReference type="InterPro" id="IPR016174">
    <property type="entry name" value="Di-haem_cyt_TM"/>
</dbReference>
<dbReference type="GO" id="GO:0008121">
    <property type="term" value="F:quinol-cytochrome-c reductase activity"/>
    <property type="evidence" value="ECO:0007669"/>
    <property type="project" value="TreeGrafter"/>
</dbReference>
<evidence type="ECO:0000256" key="20">
    <source>
        <dbReference type="ARBA" id="ARBA00032818"/>
    </source>
</evidence>
<evidence type="ECO:0000256" key="21">
    <source>
        <dbReference type="SAM" id="Phobius"/>
    </source>
</evidence>
<feature type="transmembrane region" description="Helical" evidence="21">
    <location>
        <begin position="6"/>
        <end position="25"/>
    </location>
</feature>
<evidence type="ECO:0000256" key="7">
    <source>
        <dbReference type="ARBA" id="ARBA00022660"/>
    </source>
</evidence>
<evidence type="ECO:0000256" key="13">
    <source>
        <dbReference type="ARBA" id="ARBA00023004"/>
    </source>
</evidence>
<keyword evidence="9" id="KW-0479">Metal-binding</keyword>
<dbReference type="EMBL" id="IACF01006145">
    <property type="protein sequence ID" value="LAB71728.1"/>
    <property type="molecule type" value="mRNA"/>
</dbReference>
<evidence type="ECO:0000256" key="1">
    <source>
        <dbReference type="ARBA" id="ARBA00002566"/>
    </source>
</evidence>
<evidence type="ECO:0000256" key="5">
    <source>
        <dbReference type="ARBA" id="ARBA00022448"/>
    </source>
</evidence>
<dbReference type="GO" id="GO:0006122">
    <property type="term" value="P:mitochondrial electron transport, ubiquinol to cytochrome c"/>
    <property type="evidence" value="ECO:0007669"/>
    <property type="project" value="TreeGrafter"/>
</dbReference>
<evidence type="ECO:0000256" key="3">
    <source>
        <dbReference type="ARBA" id="ARBA00011649"/>
    </source>
</evidence>
<keyword evidence="11" id="KW-0249">Electron transport</keyword>
<evidence type="ECO:0000256" key="11">
    <source>
        <dbReference type="ARBA" id="ARBA00022982"/>
    </source>
</evidence>
<feature type="transmembrane region" description="Helical" evidence="21">
    <location>
        <begin position="54"/>
        <end position="75"/>
    </location>
</feature>
<feature type="domain" description="Cytochrome b/b6 C-terminal region profile" evidence="22">
    <location>
        <begin position="35"/>
        <end position="96"/>
    </location>
</feature>
<evidence type="ECO:0000256" key="19">
    <source>
        <dbReference type="ARBA" id="ARBA00032600"/>
    </source>
</evidence>
<evidence type="ECO:0000256" key="15">
    <source>
        <dbReference type="ARBA" id="ARBA00023128"/>
    </source>
</evidence>
<evidence type="ECO:0000256" key="12">
    <source>
        <dbReference type="ARBA" id="ARBA00022989"/>
    </source>
</evidence>
<dbReference type="PANTHER" id="PTHR19271">
    <property type="entry name" value="CYTOCHROME B"/>
    <property type="match status" value="1"/>
</dbReference>
<dbReference type="InterPro" id="IPR005797">
    <property type="entry name" value="Cyt_b/b6_N"/>
</dbReference>
<keyword evidence="5" id="KW-0813">Transport</keyword>
<evidence type="ECO:0000256" key="14">
    <source>
        <dbReference type="ARBA" id="ARBA00023075"/>
    </source>
</evidence>
<proteinExistence type="evidence at transcript level"/>
<evidence type="ECO:0000256" key="9">
    <source>
        <dbReference type="ARBA" id="ARBA00022723"/>
    </source>
</evidence>
<organism evidence="23">
    <name type="scientific">Hirondellea gigas</name>
    <dbReference type="NCBI Taxonomy" id="1518452"/>
    <lineage>
        <taxon>Eukaryota</taxon>
        <taxon>Metazoa</taxon>
        <taxon>Ecdysozoa</taxon>
        <taxon>Arthropoda</taxon>
        <taxon>Crustacea</taxon>
        <taxon>Multicrustacea</taxon>
        <taxon>Malacostraca</taxon>
        <taxon>Eumalacostraca</taxon>
        <taxon>Peracarida</taxon>
        <taxon>Amphipoda</taxon>
        <taxon>Amphilochidea</taxon>
        <taxon>Lysianassida</taxon>
        <taxon>Lysianassidira</taxon>
        <taxon>Lysianassoidea</taxon>
        <taxon>Lysianassidae</taxon>
        <taxon>Hirondellea</taxon>
    </lineage>
</organism>
<dbReference type="AlphaFoldDB" id="A0A2P2ICJ6"/>
<dbReference type="InterPro" id="IPR005798">
    <property type="entry name" value="Cyt_b/b6_C"/>
</dbReference>
<dbReference type="GO" id="GO:0046872">
    <property type="term" value="F:metal ion binding"/>
    <property type="evidence" value="ECO:0007669"/>
    <property type="project" value="UniProtKB-KW"/>
</dbReference>
<accession>A0A2P2ICJ6</accession>
<evidence type="ECO:0000313" key="23">
    <source>
        <dbReference type="EMBL" id="LAB71728.1"/>
    </source>
</evidence>
<dbReference type="GO" id="GO:0005743">
    <property type="term" value="C:mitochondrial inner membrane"/>
    <property type="evidence" value="ECO:0007669"/>
    <property type="project" value="UniProtKB-SubCell"/>
</dbReference>
<dbReference type="PANTHER" id="PTHR19271:SF16">
    <property type="entry name" value="CYTOCHROME B"/>
    <property type="match status" value="1"/>
</dbReference>